<gene>
    <name evidence="9" type="ORF">Tco025E_00791</name>
</gene>
<dbReference type="Proteomes" id="UP000284403">
    <property type="component" value="Unassembled WGS sequence"/>
</dbReference>
<dbReference type="PANTHER" id="PTHR11584">
    <property type="entry name" value="SERINE/THREONINE PROTEIN KINASE"/>
    <property type="match status" value="1"/>
</dbReference>
<evidence type="ECO:0000259" key="8">
    <source>
        <dbReference type="PROSITE" id="PS50011"/>
    </source>
</evidence>
<dbReference type="GO" id="GO:0005524">
    <property type="term" value="F:ATP binding"/>
    <property type="evidence" value="ECO:0007669"/>
    <property type="project" value="UniProtKB-UniRule"/>
</dbReference>
<feature type="compositionally biased region" description="Polar residues" evidence="7">
    <location>
        <begin position="492"/>
        <end position="511"/>
    </location>
</feature>
<dbReference type="GO" id="GO:0004674">
    <property type="term" value="F:protein serine/threonine kinase activity"/>
    <property type="evidence" value="ECO:0007669"/>
    <property type="project" value="UniProtKB-KW"/>
</dbReference>
<feature type="domain" description="Protein kinase" evidence="8">
    <location>
        <begin position="215"/>
        <end position="474"/>
    </location>
</feature>
<evidence type="ECO:0000313" key="10">
    <source>
        <dbReference type="Proteomes" id="UP000284403"/>
    </source>
</evidence>
<dbReference type="CDD" id="cd06606">
    <property type="entry name" value="STKc_MAPKKK"/>
    <property type="match status" value="1"/>
</dbReference>
<keyword evidence="2 9" id="KW-0808">Transferase</keyword>
<dbReference type="OrthoDB" id="266718at2759"/>
<protein>
    <recommendedName>
        <fullName evidence="8">Protein kinase domain-containing protein</fullName>
    </recommendedName>
</protein>
<name>A0A422QAI4_9TRYP</name>
<evidence type="ECO:0000256" key="4">
    <source>
        <dbReference type="ARBA" id="ARBA00022777"/>
    </source>
</evidence>
<keyword evidence="3 6" id="KW-0547">Nucleotide-binding</keyword>
<dbReference type="EMBL" id="MKKU01000021">
    <property type="protein sequence ID" value="RNF26986.1"/>
    <property type="molecule type" value="Genomic_DNA"/>
</dbReference>
<dbReference type="SUPFAM" id="SSF56112">
    <property type="entry name" value="Protein kinase-like (PK-like)"/>
    <property type="match status" value="1"/>
</dbReference>
<dbReference type="InterPro" id="IPR008271">
    <property type="entry name" value="Ser/Thr_kinase_AS"/>
</dbReference>
<dbReference type="PANTHER" id="PTHR11584:SF369">
    <property type="entry name" value="MITOGEN-ACTIVATED PROTEIN KINASE KINASE KINASE 19-RELATED"/>
    <property type="match status" value="1"/>
</dbReference>
<evidence type="ECO:0000256" key="5">
    <source>
        <dbReference type="ARBA" id="ARBA00022840"/>
    </source>
</evidence>
<evidence type="ECO:0000256" key="1">
    <source>
        <dbReference type="ARBA" id="ARBA00022527"/>
    </source>
</evidence>
<dbReference type="RefSeq" id="XP_029232192.1">
    <property type="nucleotide sequence ID" value="XM_029367731.1"/>
</dbReference>
<keyword evidence="5 6" id="KW-0067">ATP-binding</keyword>
<feature type="region of interest" description="Disordered" evidence="7">
    <location>
        <begin position="153"/>
        <end position="186"/>
    </location>
</feature>
<dbReference type="PROSITE" id="PS00107">
    <property type="entry name" value="PROTEIN_KINASE_ATP"/>
    <property type="match status" value="1"/>
</dbReference>
<evidence type="ECO:0000256" key="7">
    <source>
        <dbReference type="SAM" id="MobiDB-lite"/>
    </source>
</evidence>
<evidence type="ECO:0000256" key="3">
    <source>
        <dbReference type="ARBA" id="ARBA00022741"/>
    </source>
</evidence>
<reference evidence="9 10" key="1">
    <citation type="journal article" date="2018" name="BMC Genomics">
        <title>Genomic comparison of Trypanosoma conorhini and Trypanosoma rangeli to Trypanosoma cruzi strains of high and low virulence.</title>
        <authorList>
            <person name="Bradwell K.R."/>
            <person name="Koparde V.N."/>
            <person name="Matveyev A.V."/>
            <person name="Serrano M.G."/>
            <person name="Alves J.M."/>
            <person name="Parikh H."/>
            <person name="Huang B."/>
            <person name="Lee V."/>
            <person name="Espinosa-Alvarez O."/>
            <person name="Ortiz P.A."/>
            <person name="Costa-Martins A.G."/>
            <person name="Teixeira M.M."/>
            <person name="Buck G.A."/>
        </authorList>
    </citation>
    <scope>NUCLEOTIDE SEQUENCE [LARGE SCALE GENOMIC DNA]</scope>
    <source>
        <strain evidence="9 10">025E</strain>
    </source>
</reference>
<evidence type="ECO:0000313" key="9">
    <source>
        <dbReference type="EMBL" id="RNF26986.1"/>
    </source>
</evidence>
<evidence type="ECO:0000256" key="2">
    <source>
        <dbReference type="ARBA" id="ARBA00022679"/>
    </source>
</evidence>
<keyword evidence="10" id="KW-1185">Reference proteome</keyword>
<evidence type="ECO:0000256" key="6">
    <source>
        <dbReference type="PROSITE-ProRule" id="PRU10141"/>
    </source>
</evidence>
<dbReference type="Pfam" id="PF00069">
    <property type="entry name" value="Pkinase"/>
    <property type="match status" value="1"/>
</dbReference>
<dbReference type="InterPro" id="IPR000719">
    <property type="entry name" value="Prot_kinase_dom"/>
</dbReference>
<dbReference type="GeneID" id="40314402"/>
<proteinExistence type="predicted"/>
<dbReference type="InterPro" id="IPR017441">
    <property type="entry name" value="Protein_kinase_ATP_BS"/>
</dbReference>
<accession>A0A422QAI4</accession>
<dbReference type="Gene3D" id="1.10.510.10">
    <property type="entry name" value="Transferase(Phosphotransferase) domain 1"/>
    <property type="match status" value="1"/>
</dbReference>
<sequence>MYTSVTSGRTKLNFERRVIGASSRLQRDAYTGAHADCARPNCNSALLVSYNLSSPSLASAPRSAQSCGMEVLTADPPLLLDSGTSSLSHTRHQSSSLCLCRDVDCYVQDDSVVVEAGESNSPVEGPTSSESFPVRIAPALLAKECFPATSCEGRFTPSPEMSPGGRAKKEPAKESDGGSNKSASRWRHCSLSGVTHSSVTRSQDSEEKGPMHVSLAHKALIGKGSFGVVFQAMDRDTNHIIAVKEIAFLNGTESKALEAVRKELALLKLLDHPHVVKCLGEELDEGCLRIYMEYVSGGSISSVLRIFGPFQEKQASIYTRQMLEGLSYLHSRNIMHRDLKGDNLLVDPNGTLKISDFGTAKNLLDPNVTLAPAGTAYFMSPEVILSQDVGLKSDVWSVGCCVIEMLTGRPPFSAVKNQYATMMLVAETEGELFPSMLPKGHKFSAAAMAFLRRCLQRDPAARAAAQELLSDPWILNPPEGGDSTHRSHRPSNETTPPDGSSSDSAETQKAFPQQEPPVLQKRQEDAAAAPLPTSGAHKRRSAKAGRRRRQQQQ</sequence>
<feature type="region of interest" description="Disordered" evidence="7">
    <location>
        <begin position="471"/>
        <end position="553"/>
    </location>
</feature>
<keyword evidence="1" id="KW-0723">Serine/threonine-protein kinase</keyword>
<feature type="binding site" evidence="6">
    <location>
        <position position="244"/>
    </location>
    <ligand>
        <name>ATP</name>
        <dbReference type="ChEBI" id="CHEBI:30616"/>
    </ligand>
</feature>
<feature type="compositionally biased region" description="Basic residues" evidence="7">
    <location>
        <begin position="536"/>
        <end position="553"/>
    </location>
</feature>
<dbReference type="PROSITE" id="PS00108">
    <property type="entry name" value="PROTEIN_KINASE_ST"/>
    <property type="match status" value="1"/>
</dbReference>
<dbReference type="InterPro" id="IPR011009">
    <property type="entry name" value="Kinase-like_dom_sf"/>
</dbReference>
<dbReference type="PROSITE" id="PS50011">
    <property type="entry name" value="PROTEIN_KINASE_DOM"/>
    <property type="match status" value="1"/>
</dbReference>
<keyword evidence="4" id="KW-0418">Kinase</keyword>
<comment type="caution">
    <text evidence="9">The sequence shown here is derived from an EMBL/GenBank/DDBJ whole genome shotgun (WGS) entry which is preliminary data.</text>
</comment>
<dbReference type="AlphaFoldDB" id="A0A422QAI4"/>
<feature type="compositionally biased region" description="Basic and acidic residues" evidence="7">
    <location>
        <begin position="167"/>
        <end position="176"/>
    </location>
</feature>
<dbReference type="SMART" id="SM00220">
    <property type="entry name" value="S_TKc"/>
    <property type="match status" value="1"/>
</dbReference>
<organism evidence="9 10">
    <name type="scientific">Trypanosoma conorhini</name>
    <dbReference type="NCBI Taxonomy" id="83891"/>
    <lineage>
        <taxon>Eukaryota</taxon>
        <taxon>Discoba</taxon>
        <taxon>Euglenozoa</taxon>
        <taxon>Kinetoplastea</taxon>
        <taxon>Metakinetoplastina</taxon>
        <taxon>Trypanosomatida</taxon>
        <taxon>Trypanosomatidae</taxon>
        <taxon>Trypanosoma</taxon>
    </lineage>
</organism>